<dbReference type="Proteomes" id="UP000799767">
    <property type="component" value="Unassembled WGS sequence"/>
</dbReference>
<sequence>MAPRMDAAINIVICERSDFADHLMYENKSILITLPNATALSQYANTLLEELSLDPTTHSVKVHIPNDCNLAVLSKWLRRDPSYHHRDAKGNAVIVAEVMKRNVAPSPPASSLPDIAPSNTTADADNANSITLPTRPSRKRNAAVTFADDLPLRAIRPATPKKGQIQAQLDPQCHYIRIGVPNGTTSVTDGNGIPCTEVIVAEVPIKANRSPESINFRHVESWYIGGITVGYCALGNKFDIDATPQPYTADHGLDYNACTTRQAITPMLIGIVDGFHTPVWIEADPPRKRRNSKMAEVKTIEQAIDKKVKQAKKEGKPYQTGERALMLTRLAVRMPTYAPYASKPSPLPSKTHSTARIDAVVFFRNMMGNKASRKLDTAVQVSLDHDETLATFCDWVETGDPLSRRSSATSSADSSRSSQSTSGVAGFAGLESLLPAGLAQTPTEYEVWVLPHSREGSVEMFRWRGLDGWTAGDFLDEVVVKGGGGRRLWVEVHVMAGKETVGGGKKRKTG</sequence>
<keyword evidence="3" id="KW-1185">Reference proteome</keyword>
<feature type="compositionally biased region" description="Low complexity" evidence="1">
    <location>
        <begin position="404"/>
        <end position="421"/>
    </location>
</feature>
<feature type="region of interest" description="Disordered" evidence="1">
    <location>
        <begin position="105"/>
        <end position="138"/>
    </location>
</feature>
<feature type="region of interest" description="Disordered" evidence="1">
    <location>
        <begin position="401"/>
        <end position="421"/>
    </location>
</feature>
<proteinExistence type="predicted"/>
<dbReference type="EMBL" id="MU001641">
    <property type="protein sequence ID" value="KAF2479337.1"/>
    <property type="molecule type" value="Genomic_DNA"/>
</dbReference>
<evidence type="ECO:0000256" key="1">
    <source>
        <dbReference type="SAM" id="MobiDB-lite"/>
    </source>
</evidence>
<dbReference type="GeneID" id="54478655"/>
<dbReference type="RefSeq" id="XP_033585907.1">
    <property type="nucleotide sequence ID" value="XM_033737653.1"/>
</dbReference>
<gene>
    <name evidence="2" type="ORF">BDY17DRAFT_327320</name>
</gene>
<evidence type="ECO:0000313" key="2">
    <source>
        <dbReference type="EMBL" id="KAF2479337.1"/>
    </source>
</evidence>
<dbReference type="AlphaFoldDB" id="A0A6A6PJ97"/>
<reference evidence="2" key="1">
    <citation type="journal article" date="2020" name="Stud. Mycol.">
        <title>101 Dothideomycetes genomes: a test case for predicting lifestyles and emergence of pathogens.</title>
        <authorList>
            <person name="Haridas S."/>
            <person name="Albert R."/>
            <person name="Binder M."/>
            <person name="Bloem J."/>
            <person name="Labutti K."/>
            <person name="Salamov A."/>
            <person name="Andreopoulos B."/>
            <person name="Baker S."/>
            <person name="Barry K."/>
            <person name="Bills G."/>
            <person name="Bluhm B."/>
            <person name="Cannon C."/>
            <person name="Castanera R."/>
            <person name="Culley D."/>
            <person name="Daum C."/>
            <person name="Ezra D."/>
            <person name="Gonzalez J."/>
            <person name="Henrissat B."/>
            <person name="Kuo A."/>
            <person name="Liang C."/>
            <person name="Lipzen A."/>
            <person name="Lutzoni F."/>
            <person name="Magnuson J."/>
            <person name="Mondo S."/>
            <person name="Nolan M."/>
            <person name="Ohm R."/>
            <person name="Pangilinan J."/>
            <person name="Park H.-J."/>
            <person name="Ramirez L."/>
            <person name="Alfaro M."/>
            <person name="Sun H."/>
            <person name="Tritt A."/>
            <person name="Yoshinaga Y."/>
            <person name="Zwiers L.-H."/>
            <person name="Turgeon B."/>
            <person name="Goodwin S."/>
            <person name="Spatafora J."/>
            <person name="Crous P."/>
            <person name="Grigoriev I."/>
        </authorList>
    </citation>
    <scope>NUCLEOTIDE SEQUENCE</scope>
    <source>
        <strain evidence="2">CBS 113389</strain>
    </source>
</reference>
<accession>A0A6A6PJ97</accession>
<organism evidence="2 3">
    <name type="scientific">Neohortaea acidophila</name>
    <dbReference type="NCBI Taxonomy" id="245834"/>
    <lineage>
        <taxon>Eukaryota</taxon>
        <taxon>Fungi</taxon>
        <taxon>Dikarya</taxon>
        <taxon>Ascomycota</taxon>
        <taxon>Pezizomycotina</taxon>
        <taxon>Dothideomycetes</taxon>
        <taxon>Dothideomycetidae</taxon>
        <taxon>Mycosphaerellales</taxon>
        <taxon>Teratosphaeriaceae</taxon>
        <taxon>Neohortaea</taxon>
    </lineage>
</organism>
<evidence type="ECO:0000313" key="3">
    <source>
        <dbReference type="Proteomes" id="UP000799767"/>
    </source>
</evidence>
<name>A0A6A6PJ97_9PEZI</name>
<protein>
    <submittedName>
        <fullName evidence="2">Uncharacterized protein</fullName>
    </submittedName>
</protein>
<feature type="compositionally biased region" description="Polar residues" evidence="1">
    <location>
        <begin position="117"/>
        <end position="134"/>
    </location>
</feature>